<dbReference type="SUPFAM" id="SSF46785">
    <property type="entry name" value="Winged helix' DNA-binding domain"/>
    <property type="match status" value="1"/>
</dbReference>
<dbReference type="Proteomes" id="UP001221909">
    <property type="component" value="Unassembled WGS sequence"/>
</dbReference>
<reference evidence="6 7" key="1">
    <citation type="submission" date="2023-02" db="EMBL/GenBank/DDBJ databases">
        <title>Mannheimia cairiniae sp. nov., a novel species of Mannheimia obtained from moscovy ducks (Cairina moschata) and reclassification of Mannheimia ovis as heterotypic synonym of Mannheimia pernigra.</title>
        <authorList>
            <person name="Christensen H."/>
        </authorList>
    </citation>
    <scope>NUCLEOTIDE SEQUENCE [LARGE SCALE GENOMIC DNA]</scope>
    <source>
        <strain evidence="6 7">AT1</strain>
    </source>
</reference>
<dbReference type="PANTHER" id="PTHR30126">
    <property type="entry name" value="HTH-TYPE TRANSCRIPTIONAL REGULATOR"/>
    <property type="match status" value="1"/>
</dbReference>
<proteinExistence type="inferred from homology"/>
<evidence type="ECO:0000256" key="3">
    <source>
        <dbReference type="ARBA" id="ARBA00023125"/>
    </source>
</evidence>
<evidence type="ECO:0000313" key="6">
    <source>
        <dbReference type="EMBL" id="MDD0824287.1"/>
    </source>
</evidence>
<evidence type="ECO:0000259" key="5">
    <source>
        <dbReference type="PROSITE" id="PS50931"/>
    </source>
</evidence>
<keyword evidence="3" id="KW-0238">DNA-binding</keyword>
<sequence length="300" mass="33979">MTFSSEAIYILRIIAEAGSFCEAAKKLHRVPSAVSYMVKKLEDELGVCLFNRDGKQISPTAATQHIITQGEWILQGVYDLKRHAIQLSTGIEPHFTIALNYIMNPHPITDLLRELAIRFPVTEFSIRTEVYNGCWDALYEDRADFVIGAPQNPPWPDDISTEPMGKIGWVFVVAKDHPVASIDGILRADLLRNYPSVVVHDSSVALQPKKTWALRGQKMIYAADLTMAKNLIANGIGIGFLPERFISDPLTQERIVVKQISEHKHPIAINYAWKTHSQSSILKFIVEYLVDEKRKEEWLK</sequence>
<accession>A0ABT5MTQ9</accession>
<keyword evidence="2" id="KW-0805">Transcription regulation</keyword>
<dbReference type="Pfam" id="PF03466">
    <property type="entry name" value="LysR_substrate"/>
    <property type="match status" value="1"/>
</dbReference>
<comment type="caution">
    <text evidence="6">The sequence shown here is derived from an EMBL/GenBank/DDBJ whole genome shotgun (WGS) entry which is preliminary data.</text>
</comment>
<dbReference type="RefSeq" id="WP_273749145.1">
    <property type="nucleotide sequence ID" value="NZ_JAQSJE010000007.1"/>
</dbReference>
<dbReference type="InterPro" id="IPR005119">
    <property type="entry name" value="LysR_subst-bd"/>
</dbReference>
<protein>
    <submittedName>
        <fullName evidence="6">LysR substrate-binding domain-containing protein</fullName>
    </submittedName>
</protein>
<dbReference type="InterPro" id="IPR036388">
    <property type="entry name" value="WH-like_DNA-bd_sf"/>
</dbReference>
<evidence type="ECO:0000313" key="7">
    <source>
        <dbReference type="Proteomes" id="UP001221909"/>
    </source>
</evidence>
<organism evidence="6 7">
    <name type="scientific">Mannheimia cairinae</name>
    <dbReference type="NCBI Taxonomy" id="3025936"/>
    <lineage>
        <taxon>Bacteria</taxon>
        <taxon>Pseudomonadati</taxon>
        <taxon>Pseudomonadota</taxon>
        <taxon>Gammaproteobacteria</taxon>
        <taxon>Pasteurellales</taxon>
        <taxon>Pasteurellaceae</taxon>
        <taxon>Mannheimia</taxon>
    </lineage>
</organism>
<dbReference type="PANTHER" id="PTHR30126:SF18">
    <property type="entry name" value="LYSR FAMILY TRANSCRIPTIONAL REGULATOR"/>
    <property type="match status" value="1"/>
</dbReference>
<evidence type="ECO:0000256" key="4">
    <source>
        <dbReference type="ARBA" id="ARBA00023163"/>
    </source>
</evidence>
<keyword evidence="7" id="KW-1185">Reference proteome</keyword>
<keyword evidence="4" id="KW-0804">Transcription</keyword>
<evidence type="ECO:0000256" key="1">
    <source>
        <dbReference type="ARBA" id="ARBA00009437"/>
    </source>
</evidence>
<gene>
    <name evidence="6" type="ORF">PTQ27_07410</name>
</gene>
<name>A0ABT5MTQ9_9PAST</name>
<comment type="similarity">
    <text evidence="1">Belongs to the LysR transcriptional regulatory family.</text>
</comment>
<evidence type="ECO:0000256" key="2">
    <source>
        <dbReference type="ARBA" id="ARBA00023015"/>
    </source>
</evidence>
<dbReference type="Gene3D" id="3.40.190.290">
    <property type="match status" value="1"/>
</dbReference>
<dbReference type="InterPro" id="IPR036390">
    <property type="entry name" value="WH_DNA-bd_sf"/>
</dbReference>
<feature type="domain" description="HTH lysR-type" evidence="5">
    <location>
        <begin position="1"/>
        <end position="60"/>
    </location>
</feature>
<dbReference type="Pfam" id="PF00126">
    <property type="entry name" value="HTH_1"/>
    <property type="match status" value="1"/>
</dbReference>
<dbReference type="SUPFAM" id="SSF53850">
    <property type="entry name" value="Periplasmic binding protein-like II"/>
    <property type="match status" value="1"/>
</dbReference>
<dbReference type="Gene3D" id="1.10.10.10">
    <property type="entry name" value="Winged helix-like DNA-binding domain superfamily/Winged helix DNA-binding domain"/>
    <property type="match status" value="1"/>
</dbReference>
<dbReference type="PROSITE" id="PS50931">
    <property type="entry name" value="HTH_LYSR"/>
    <property type="match status" value="1"/>
</dbReference>
<dbReference type="EMBL" id="JAQSJE010000007">
    <property type="protein sequence ID" value="MDD0824287.1"/>
    <property type="molecule type" value="Genomic_DNA"/>
</dbReference>
<dbReference type="InterPro" id="IPR000847">
    <property type="entry name" value="LysR_HTH_N"/>
</dbReference>